<accession>A0ABU0G640</accession>
<sequence>MSLFWRSILPHSEANMMVFAAGDFLQRWSRPNSPEKQRSAQLAYPLLHHL</sequence>
<organism evidence="1 2">
    <name type="scientific">Peteryoungia aggregata LMG 23059</name>
    <dbReference type="NCBI Taxonomy" id="1368425"/>
    <lineage>
        <taxon>Bacteria</taxon>
        <taxon>Pseudomonadati</taxon>
        <taxon>Pseudomonadota</taxon>
        <taxon>Alphaproteobacteria</taxon>
        <taxon>Hyphomicrobiales</taxon>
        <taxon>Rhizobiaceae</taxon>
        <taxon>Peteryoungia</taxon>
    </lineage>
</organism>
<comment type="caution">
    <text evidence="1">The sequence shown here is derived from an EMBL/GenBank/DDBJ whole genome shotgun (WGS) entry which is preliminary data.</text>
</comment>
<evidence type="ECO:0000313" key="2">
    <source>
        <dbReference type="Proteomes" id="UP001238496"/>
    </source>
</evidence>
<dbReference type="RefSeq" id="WP_307371878.1">
    <property type="nucleotide sequence ID" value="NZ_JAUSUW010000004.1"/>
</dbReference>
<name>A0ABU0G640_9HYPH</name>
<proteinExistence type="predicted"/>
<reference evidence="1 2" key="1">
    <citation type="submission" date="2023-07" db="EMBL/GenBank/DDBJ databases">
        <title>Genomic Encyclopedia of Type Strains, Phase IV (KMG-IV): sequencing the most valuable type-strain genomes for metagenomic binning, comparative biology and taxonomic classification.</title>
        <authorList>
            <person name="Goeker M."/>
        </authorList>
    </citation>
    <scope>NUCLEOTIDE SEQUENCE [LARGE SCALE GENOMIC DNA]</scope>
    <source>
        <strain evidence="1 2">DSM 1111</strain>
    </source>
</reference>
<dbReference type="Proteomes" id="UP001238496">
    <property type="component" value="Unassembled WGS sequence"/>
</dbReference>
<dbReference type="EMBL" id="JAUSUW010000004">
    <property type="protein sequence ID" value="MDQ0420810.1"/>
    <property type="molecule type" value="Genomic_DNA"/>
</dbReference>
<keyword evidence="2" id="KW-1185">Reference proteome</keyword>
<evidence type="ECO:0000313" key="1">
    <source>
        <dbReference type="EMBL" id="MDQ0420810.1"/>
    </source>
</evidence>
<protein>
    <submittedName>
        <fullName evidence="1">Uncharacterized protein</fullName>
    </submittedName>
</protein>
<gene>
    <name evidence="1" type="ORF">J2045_001834</name>
</gene>